<evidence type="ECO:0000256" key="2">
    <source>
        <dbReference type="ARBA" id="ARBA00011738"/>
    </source>
</evidence>
<keyword evidence="10" id="KW-0010">Activator</keyword>
<evidence type="ECO:0000256" key="9">
    <source>
        <dbReference type="ARBA" id="ARBA00023125"/>
    </source>
</evidence>
<evidence type="ECO:0000259" key="13">
    <source>
        <dbReference type="PROSITE" id="PS51063"/>
    </source>
</evidence>
<evidence type="ECO:0000256" key="4">
    <source>
        <dbReference type="ARBA" id="ARBA00022491"/>
    </source>
</evidence>
<reference evidence="14 15" key="1">
    <citation type="submission" date="2023-07" db="EMBL/GenBank/DDBJ databases">
        <title>Sorghum-associated microbial communities from plants grown in Nebraska, USA.</title>
        <authorList>
            <person name="Schachtman D."/>
        </authorList>
    </citation>
    <scope>NUCLEOTIDE SEQUENCE [LARGE SCALE GENOMIC DNA]</scope>
    <source>
        <strain evidence="14 15">4099</strain>
    </source>
</reference>
<dbReference type="PANTHER" id="PTHR24567:SF74">
    <property type="entry name" value="HTH-TYPE TRANSCRIPTIONAL REGULATOR ARCR"/>
    <property type="match status" value="1"/>
</dbReference>
<comment type="caution">
    <text evidence="14">The sequence shown here is derived from an EMBL/GenBank/DDBJ whole genome shotgun (WGS) entry which is preliminary data.</text>
</comment>
<evidence type="ECO:0000256" key="1">
    <source>
        <dbReference type="ARBA" id="ARBA00004496"/>
    </source>
</evidence>
<dbReference type="PANTHER" id="PTHR24567">
    <property type="entry name" value="CRP FAMILY TRANSCRIPTIONAL REGULATORY PROTEIN"/>
    <property type="match status" value="1"/>
</dbReference>
<evidence type="ECO:0000256" key="8">
    <source>
        <dbReference type="ARBA" id="ARBA00023026"/>
    </source>
</evidence>
<dbReference type="InterPro" id="IPR036390">
    <property type="entry name" value="WH_DNA-bd_sf"/>
</dbReference>
<sequence length="246" mass="27318">MDLSPRMKKKAPWAPLNGLLQDLPDDVCDRVGDEVQLVDMPAGKVLHEADVAQSTIYFPREGIVSLMYALESGDTSEFAMVGNEGMVGIGLLTGARSVPTRAVVKVGGEALALRGEFAVREFQRGGAFQEILLRYFQALLTQTAMTGVCNRHHTVDKQLSRWLLLVNDRVGSVEIKMTQEQIAHLLGVRREGITEAARRLQEEGCIRYSRGVIQVLDRECLVARTCECYGVVRTEYDRLLRPALDA</sequence>
<accession>A0ABU1XWU5</accession>
<keyword evidence="8" id="KW-0843">Virulence</keyword>
<dbReference type="PROSITE" id="PS51063">
    <property type="entry name" value="HTH_CRP_2"/>
    <property type="match status" value="1"/>
</dbReference>
<dbReference type="InterPro" id="IPR012318">
    <property type="entry name" value="HTH_CRP"/>
</dbReference>
<evidence type="ECO:0000256" key="12">
    <source>
        <dbReference type="ARBA" id="ARBA00031697"/>
    </source>
</evidence>
<dbReference type="InterPro" id="IPR000595">
    <property type="entry name" value="cNMP-bd_dom"/>
</dbReference>
<evidence type="ECO:0000256" key="10">
    <source>
        <dbReference type="ARBA" id="ARBA00023159"/>
    </source>
</evidence>
<dbReference type="EMBL" id="JAVDWO010000007">
    <property type="protein sequence ID" value="MDR7193232.1"/>
    <property type="molecule type" value="Genomic_DNA"/>
</dbReference>
<keyword evidence="5" id="KW-0021">Allosteric enzyme</keyword>
<dbReference type="Proteomes" id="UP001256588">
    <property type="component" value="Unassembled WGS sequence"/>
</dbReference>
<keyword evidence="9" id="KW-0238">DNA-binding</keyword>
<dbReference type="InterPro" id="IPR050397">
    <property type="entry name" value="Env_Response_Regulators"/>
</dbReference>
<dbReference type="InterPro" id="IPR014710">
    <property type="entry name" value="RmlC-like_jellyroll"/>
</dbReference>
<organism evidence="14 15">
    <name type="scientific">Luteimonas terrae</name>
    <dbReference type="NCBI Taxonomy" id="1530191"/>
    <lineage>
        <taxon>Bacteria</taxon>
        <taxon>Pseudomonadati</taxon>
        <taxon>Pseudomonadota</taxon>
        <taxon>Gammaproteobacteria</taxon>
        <taxon>Lysobacterales</taxon>
        <taxon>Lysobacteraceae</taxon>
        <taxon>Luteimonas</taxon>
    </lineage>
</organism>
<dbReference type="RefSeq" id="WP_310235166.1">
    <property type="nucleotide sequence ID" value="NZ_JAVDWO010000007.1"/>
</dbReference>
<keyword evidence="4" id="KW-0678">Repressor</keyword>
<keyword evidence="15" id="KW-1185">Reference proteome</keyword>
<evidence type="ECO:0000256" key="5">
    <source>
        <dbReference type="ARBA" id="ARBA00022533"/>
    </source>
</evidence>
<evidence type="ECO:0000313" key="14">
    <source>
        <dbReference type="EMBL" id="MDR7193232.1"/>
    </source>
</evidence>
<evidence type="ECO:0000256" key="7">
    <source>
        <dbReference type="ARBA" id="ARBA00023015"/>
    </source>
</evidence>
<dbReference type="Gene3D" id="2.60.120.10">
    <property type="entry name" value="Jelly Rolls"/>
    <property type="match status" value="1"/>
</dbReference>
<dbReference type="SUPFAM" id="SSF46785">
    <property type="entry name" value="Winged helix' DNA-binding domain"/>
    <property type="match status" value="1"/>
</dbReference>
<keyword evidence="6" id="KW-0973">c-di-GMP</keyword>
<dbReference type="SMART" id="SM00100">
    <property type="entry name" value="cNMP"/>
    <property type="match status" value="1"/>
</dbReference>
<comment type="subcellular location">
    <subcellularLocation>
        <location evidence="1">Cytoplasm</location>
    </subcellularLocation>
</comment>
<name>A0ABU1XWU5_9GAMM</name>
<evidence type="ECO:0000313" key="15">
    <source>
        <dbReference type="Proteomes" id="UP001256588"/>
    </source>
</evidence>
<dbReference type="SMART" id="SM00419">
    <property type="entry name" value="HTH_CRP"/>
    <property type="match status" value="1"/>
</dbReference>
<keyword evidence="11" id="KW-0804">Transcription</keyword>
<comment type="subunit">
    <text evidence="2">Homodimer.</text>
</comment>
<feature type="domain" description="HTH crp-type" evidence="13">
    <location>
        <begin position="153"/>
        <end position="219"/>
    </location>
</feature>
<gene>
    <name evidence="14" type="ORF">J2W68_001966</name>
</gene>
<evidence type="ECO:0000256" key="11">
    <source>
        <dbReference type="ARBA" id="ARBA00023163"/>
    </source>
</evidence>
<dbReference type="Pfam" id="PF13545">
    <property type="entry name" value="HTH_Crp_2"/>
    <property type="match status" value="1"/>
</dbReference>
<protein>
    <recommendedName>
        <fullName evidence="3">CRP-like protein Clp</fullName>
    </recommendedName>
    <alternativeName>
        <fullName evidence="12">Catabolite activation-like protein</fullName>
    </alternativeName>
</protein>
<evidence type="ECO:0000256" key="6">
    <source>
        <dbReference type="ARBA" id="ARBA00022636"/>
    </source>
</evidence>
<dbReference type="SUPFAM" id="SSF51206">
    <property type="entry name" value="cAMP-binding domain-like"/>
    <property type="match status" value="1"/>
</dbReference>
<evidence type="ECO:0000256" key="3">
    <source>
        <dbReference type="ARBA" id="ARBA00020769"/>
    </source>
</evidence>
<keyword evidence="7" id="KW-0805">Transcription regulation</keyword>
<dbReference type="InterPro" id="IPR018490">
    <property type="entry name" value="cNMP-bd_dom_sf"/>
</dbReference>
<proteinExistence type="predicted"/>